<keyword evidence="2" id="KW-0472">Membrane</keyword>
<feature type="region of interest" description="Disordered" evidence="1">
    <location>
        <begin position="92"/>
        <end position="111"/>
    </location>
</feature>
<reference evidence="3 4" key="1">
    <citation type="submission" date="2018-12" db="EMBL/GenBank/DDBJ databases">
        <title>Complete genome sequence of Flaviflexus sp. H23T48.</title>
        <authorList>
            <person name="Bae J.-W."/>
            <person name="Lee J.-Y."/>
        </authorList>
    </citation>
    <scope>NUCLEOTIDE SEQUENCE [LARGE SCALE GENOMIC DNA]</scope>
    <source>
        <strain evidence="3 4">H23T48</strain>
    </source>
</reference>
<dbReference type="EMBL" id="CP034593">
    <property type="protein sequence ID" value="AZQ77388.1"/>
    <property type="molecule type" value="Genomic_DNA"/>
</dbReference>
<feature type="region of interest" description="Disordered" evidence="1">
    <location>
        <begin position="1"/>
        <end position="82"/>
    </location>
</feature>
<evidence type="ECO:0000256" key="2">
    <source>
        <dbReference type="SAM" id="Phobius"/>
    </source>
</evidence>
<feature type="compositionally biased region" description="Polar residues" evidence="1">
    <location>
        <begin position="34"/>
        <end position="52"/>
    </location>
</feature>
<keyword evidence="4" id="KW-1185">Reference proteome</keyword>
<sequence>MAGNRQGPFGNAEDGGGNAWGSGSDAWNPGGGNSQWNTGDNASWESPAQNYWENERQETAHESRHRIVSPTEQNDPTYDPERHAAEQQYWRNLRSGRGDSRPYGQKGGYYSNPQRFEDRSGRWTIERVLRIITTLIGIGMVVFFFYNYIRISNMFGDFGMTFGSESAPTVITDLVGESHDVSLDGYLTV</sequence>
<proteinExistence type="predicted"/>
<dbReference type="KEGG" id="flh:EJ997_08635"/>
<organism evidence="3 4">
    <name type="scientific">Flaviflexus ciconiae</name>
    <dbReference type="NCBI Taxonomy" id="2496867"/>
    <lineage>
        <taxon>Bacteria</taxon>
        <taxon>Bacillati</taxon>
        <taxon>Actinomycetota</taxon>
        <taxon>Actinomycetes</taxon>
        <taxon>Actinomycetales</taxon>
        <taxon>Actinomycetaceae</taxon>
        <taxon>Flaviflexus</taxon>
    </lineage>
</organism>
<dbReference type="AlphaFoldDB" id="A0A3S9PYK2"/>
<dbReference type="RefSeq" id="WP_126704191.1">
    <property type="nucleotide sequence ID" value="NZ_CP034593.1"/>
</dbReference>
<name>A0A3S9PYK2_9ACTO</name>
<feature type="compositionally biased region" description="Basic and acidic residues" evidence="1">
    <location>
        <begin position="53"/>
        <end position="62"/>
    </location>
</feature>
<protein>
    <submittedName>
        <fullName evidence="3">Uncharacterized protein</fullName>
    </submittedName>
</protein>
<feature type="transmembrane region" description="Helical" evidence="2">
    <location>
        <begin position="128"/>
        <end position="149"/>
    </location>
</feature>
<keyword evidence="2" id="KW-0812">Transmembrane</keyword>
<evidence type="ECO:0000256" key="1">
    <source>
        <dbReference type="SAM" id="MobiDB-lite"/>
    </source>
</evidence>
<accession>A0A3S9PYK2</accession>
<evidence type="ECO:0000313" key="3">
    <source>
        <dbReference type="EMBL" id="AZQ77388.1"/>
    </source>
</evidence>
<gene>
    <name evidence="3" type="ORF">EJ997_08635</name>
</gene>
<evidence type="ECO:0000313" key="4">
    <source>
        <dbReference type="Proteomes" id="UP000280344"/>
    </source>
</evidence>
<keyword evidence="2" id="KW-1133">Transmembrane helix</keyword>
<dbReference type="Proteomes" id="UP000280344">
    <property type="component" value="Chromosome"/>
</dbReference>